<dbReference type="InterPro" id="IPR002937">
    <property type="entry name" value="Amino_oxidase"/>
</dbReference>
<dbReference type="Proteomes" id="UP001054811">
    <property type="component" value="Chromosome"/>
</dbReference>
<keyword evidence="3" id="KW-1185">Reference proteome</keyword>
<evidence type="ECO:0000259" key="1">
    <source>
        <dbReference type="Pfam" id="PF01593"/>
    </source>
</evidence>
<reference evidence="2" key="1">
    <citation type="submission" date="2022-01" db="EMBL/GenBank/DDBJ databases">
        <title>Microbacterium eymi and Microbacterium rhizovicinus sp. nov., isolated from the rhizospheric soil of Elymus tsukushiensis, a plant native to the Dokdo Islands, Republic of Korea.</title>
        <authorList>
            <person name="Hwang Y.J."/>
        </authorList>
    </citation>
    <scope>NUCLEOTIDE SEQUENCE</scope>
    <source>
        <strain evidence="2">KUDC0405</strain>
    </source>
</reference>
<accession>A0ABY5NN99</accession>
<organism evidence="2 3">
    <name type="scientific">Microbacterium elymi</name>
    <dbReference type="NCBI Taxonomy" id="2909587"/>
    <lineage>
        <taxon>Bacteria</taxon>
        <taxon>Bacillati</taxon>
        <taxon>Actinomycetota</taxon>
        <taxon>Actinomycetes</taxon>
        <taxon>Micrococcales</taxon>
        <taxon>Microbacteriaceae</taxon>
        <taxon>Microbacterium</taxon>
    </lineage>
</organism>
<name>A0ABY5NN99_9MICO</name>
<proteinExistence type="predicted"/>
<feature type="domain" description="Amine oxidase" evidence="1">
    <location>
        <begin position="6"/>
        <end position="45"/>
    </location>
</feature>
<gene>
    <name evidence="2" type="ORF">L2X98_26325</name>
</gene>
<evidence type="ECO:0000313" key="3">
    <source>
        <dbReference type="Proteomes" id="UP001054811"/>
    </source>
</evidence>
<dbReference type="Pfam" id="PF01593">
    <property type="entry name" value="Amino_oxidase"/>
    <property type="match status" value="1"/>
</dbReference>
<sequence length="51" mass="5155">MDWQPDDADAFDRPTARVAIAGEHTGLAQSLSGAVASGYRAAAALAPVLTA</sequence>
<dbReference type="EMBL" id="CP091139">
    <property type="protein sequence ID" value="UUT36599.1"/>
    <property type="molecule type" value="Genomic_DNA"/>
</dbReference>
<protein>
    <submittedName>
        <fullName evidence="2">FAD-dependent oxidoreductase</fullName>
    </submittedName>
</protein>
<evidence type="ECO:0000313" key="2">
    <source>
        <dbReference type="EMBL" id="UUT36599.1"/>
    </source>
</evidence>